<keyword evidence="4 5" id="KW-0342">GTP-binding</keyword>
<keyword evidence="10" id="KW-1185">Reference proteome</keyword>
<evidence type="ECO:0000313" key="9">
    <source>
        <dbReference type="EMBL" id="ORC89485.1"/>
    </source>
</evidence>
<dbReference type="InterPro" id="IPR003008">
    <property type="entry name" value="Tubulin_FtsZ_GTPase"/>
</dbReference>
<dbReference type="GO" id="GO:0005874">
    <property type="term" value="C:microtubule"/>
    <property type="evidence" value="ECO:0007669"/>
    <property type="project" value="UniProtKB-KW"/>
</dbReference>
<feature type="domain" description="Tubulin/FtsZ GTPase" evidence="7">
    <location>
        <begin position="49"/>
        <end position="283"/>
    </location>
</feature>
<gene>
    <name evidence="9" type="ORF">TM35_000122600</name>
</gene>
<dbReference type="SUPFAM" id="SSF52490">
    <property type="entry name" value="Tubulin nucleotide-binding domain-like"/>
    <property type="match status" value="1"/>
</dbReference>
<feature type="region of interest" description="Disordered" evidence="6">
    <location>
        <begin position="223"/>
        <end position="242"/>
    </location>
</feature>
<dbReference type="Gene3D" id="3.40.50.1440">
    <property type="entry name" value="Tubulin/FtsZ, GTPase domain"/>
    <property type="match status" value="1"/>
</dbReference>
<dbReference type="EMBL" id="NBCO01000012">
    <property type="protein sequence ID" value="ORC89485.1"/>
    <property type="molecule type" value="Genomic_DNA"/>
</dbReference>
<dbReference type="InterPro" id="IPR036525">
    <property type="entry name" value="Tubulin/FtsZ_GTPase_sf"/>
</dbReference>
<dbReference type="GO" id="GO:0005525">
    <property type="term" value="F:GTP binding"/>
    <property type="evidence" value="ECO:0007669"/>
    <property type="project" value="UniProtKB-UniRule"/>
</dbReference>
<dbReference type="OrthoDB" id="1662883at2759"/>
<dbReference type="SUPFAM" id="SSF55307">
    <property type="entry name" value="Tubulin C-terminal domain-like"/>
    <property type="match status" value="1"/>
</dbReference>
<dbReference type="PRINTS" id="PR01161">
    <property type="entry name" value="TUBULIN"/>
</dbReference>
<evidence type="ECO:0000256" key="3">
    <source>
        <dbReference type="ARBA" id="ARBA00022741"/>
    </source>
</evidence>
<name>A0A1X0NXS7_9TRYP</name>
<dbReference type="STRING" id="67003.A0A1X0NXS7"/>
<accession>A0A1X0NXS7</accession>
<dbReference type="GeneID" id="39985015"/>
<dbReference type="GO" id="GO:0007017">
    <property type="term" value="P:microtubule-based process"/>
    <property type="evidence" value="ECO:0007669"/>
    <property type="project" value="InterPro"/>
</dbReference>
<evidence type="ECO:0000256" key="2">
    <source>
        <dbReference type="ARBA" id="ARBA00022701"/>
    </source>
</evidence>
<keyword evidence="3 5" id="KW-0547">Nucleotide-binding</keyword>
<dbReference type="Proteomes" id="UP000192257">
    <property type="component" value="Unassembled WGS sequence"/>
</dbReference>
<sequence length="491" mass="54113">MPREVISIQVGQCGNQLGLKWWDVMLQEYKANSQFTDARDALFDVQPSTDNIGGDGHKKNSLKARCVAIDMEEGVLRSMLRGPLHDLFDANFFVSDVSGAGNNWAVGHMEYGDRYIDSIADTVRQQVERCESVQSFILMHSLSGGTGSGLGTRVLGMLEDDFPHVVRLCPVVVPGNVDDVVTAPYNTAFALRELAEHADIVLPLDNDALARMADAALGRHSTITTTSSNNNTNTTINTSPLPTGAVPRYSVAQPTRTALPYDSMNALVAQMLSNLTCAMRFPGTLNMDVNELATNLVPFPRLVFVTSALAPLCVARHSHTTGPRAVDAMFSACLDRQHQFMDVAHGEITSALTRDAGASLATAVIARGPQITVGDLARNIPRLRERMRPVYWNEDGFKTALCGVSPLGHPQSLLMLSNHCSVAHKLDMLLQRFIRLYSVRSHVHHYEPYLEMTYFDSTEEVLSTIVDDYKFLNTVEPPANTPRSMRDLVYY</sequence>
<dbReference type="AlphaFoldDB" id="A0A1X0NXS7"/>
<proteinExistence type="inferred from homology"/>
<evidence type="ECO:0000256" key="1">
    <source>
        <dbReference type="ARBA" id="ARBA00009636"/>
    </source>
</evidence>
<feature type="domain" description="Tubulin/FtsZ 2-layer sandwich" evidence="8">
    <location>
        <begin position="285"/>
        <end position="431"/>
    </location>
</feature>
<reference evidence="9 10" key="1">
    <citation type="submission" date="2017-03" db="EMBL/GenBank/DDBJ databases">
        <title>An alternative strategy for trypanosome survival in the mammalian bloodstream revealed through genome and transcriptome analysis of the ubiquitous bovine parasite Trypanosoma (Megatrypanum) theileri.</title>
        <authorList>
            <person name="Kelly S."/>
            <person name="Ivens A."/>
            <person name="Mott A."/>
            <person name="O'Neill E."/>
            <person name="Emms D."/>
            <person name="Macleod O."/>
            <person name="Voorheis P."/>
            <person name="Matthews J."/>
            <person name="Matthews K."/>
            <person name="Carrington M."/>
        </authorList>
    </citation>
    <scope>NUCLEOTIDE SEQUENCE [LARGE SCALE GENOMIC DNA]</scope>
    <source>
        <strain evidence="9">Edinburgh</strain>
    </source>
</reference>
<dbReference type="Pfam" id="PF00091">
    <property type="entry name" value="Tubulin"/>
    <property type="match status" value="1"/>
</dbReference>
<feature type="compositionally biased region" description="Low complexity" evidence="6">
    <location>
        <begin position="223"/>
        <end position="239"/>
    </location>
</feature>
<keyword evidence="2 5" id="KW-0493">Microtubule</keyword>
<dbReference type="InterPro" id="IPR000217">
    <property type="entry name" value="Tubulin"/>
</dbReference>
<dbReference type="SMART" id="SM00865">
    <property type="entry name" value="Tubulin_C"/>
    <property type="match status" value="1"/>
</dbReference>
<dbReference type="PROSITE" id="PS00227">
    <property type="entry name" value="TUBULIN"/>
    <property type="match status" value="1"/>
</dbReference>
<dbReference type="InterPro" id="IPR008280">
    <property type="entry name" value="Tub_FtsZ_C"/>
</dbReference>
<evidence type="ECO:0000259" key="7">
    <source>
        <dbReference type="SMART" id="SM00864"/>
    </source>
</evidence>
<evidence type="ECO:0000256" key="4">
    <source>
        <dbReference type="ARBA" id="ARBA00023134"/>
    </source>
</evidence>
<dbReference type="InterPro" id="IPR018316">
    <property type="entry name" value="Tubulin/FtsZ_2-layer-sand-dom"/>
</dbReference>
<evidence type="ECO:0000259" key="8">
    <source>
        <dbReference type="SMART" id="SM00865"/>
    </source>
</evidence>
<evidence type="ECO:0000256" key="5">
    <source>
        <dbReference type="RuleBase" id="RU000352"/>
    </source>
</evidence>
<protein>
    <submittedName>
        <fullName evidence="9">Epsilon tubulin</fullName>
    </submittedName>
</protein>
<dbReference type="InterPro" id="IPR017975">
    <property type="entry name" value="Tubulin_CS"/>
</dbReference>
<evidence type="ECO:0000256" key="6">
    <source>
        <dbReference type="SAM" id="MobiDB-lite"/>
    </source>
</evidence>
<dbReference type="Pfam" id="PF03953">
    <property type="entry name" value="Tubulin_C"/>
    <property type="match status" value="1"/>
</dbReference>
<evidence type="ECO:0000313" key="10">
    <source>
        <dbReference type="Proteomes" id="UP000192257"/>
    </source>
</evidence>
<dbReference type="InterPro" id="IPR004057">
    <property type="entry name" value="Epsilon_tubulin"/>
</dbReference>
<dbReference type="VEuPathDB" id="TriTrypDB:TM35_000122600"/>
<organism evidence="9 10">
    <name type="scientific">Trypanosoma theileri</name>
    <dbReference type="NCBI Taxonomy" id="67003"/>
    <lineage>
        <taxon>Eukaryota</taxon>
        <taxon>Discoba</taxon>
        <taxon>Euglenozoa</taxon>
        <taxon>Kinetoplastea</taxon>
        <taxon>Metakinetoplastina</taxon>
        <taxon>Trypanosomatida</taxon>
        <taxon>Trypanosomatidae</taxon>
        <taxon>Trypanosoma</taxon>
    </lineage>
</organism>
<comment type="caution">
    <text evidence="9">The sequence shown here is derived from an EMBL/GenBank/DDBJ whole genome shotgun (WGS) entry which is preliminary data.</text>
</comment>
<dbReference type="RefSeq" id="XP_028883551.1">
    <property type="nucleotide sequence ID" value="XM_029025235.1"/>
</dbReference>
<dbReference type="PRINTS" id="PR01519">
    <property type="entry name" value="EPSLNTUBULIN"/>
</dbReference>
<dbReference type="PANTHER" id="PTHR11588">
    <property type="entry name" value="TUBULIN"/>
    <property type="match status" value="1"/>
</dbReference>
<comment type="similarity">
    <text evidence="1 5">Belongs to the tubulin family.</text>
</comment>
<dbReference type="SMART" id="SM00864">
    <property type="entry name" value="Tubulin"/>
    <property type="match status" value="1"/>
</dbReference>